<dbReference type="RefSeq" id="WP_306952036.1">
    <property type="nucleotide sequence ID" value="NZ_CP132977.1"/>
</dbReference>
<name>A0ABY9MBQ6_9BURK</name>
<evidence type="ECO:0000313" key="1">
    <source>
        <dbReference type="EMBL" id="WMD24033.1"/>
    </source>
</evidence>
<sequence length="402" mass="44698">MTQNWNPSIHTLWQSGNRSRAMSEISAKLSKTPGKKPLGLAMQFVHYLTLLHEWDVSLAVLEDLGRQWPDQAMVKRNIALSAFKTGDSARAVTAIHECLAITPHDHVALDILTMIQYSQKRYEDAAASGTASLQQKAMVGAAINRGWSLPKEAPSRWLAGTSKRDVIAFSLWGKEPRYLRGAFDNIEAARALYPTWQVRFYADSSVPAPVLADLKQLGAQVVTKPSGQTLQNKLTWRFEVADDADVARFLVRDVDSVLTPRERAAVDAWIASDRWFHVMRDWWVHAELVLAGMWGGIAGVLPSVRKLRDKYTPGLYAAAHVDQDFLRDRIWPYLSTSCLVHDRCFAMDGVEAWPTPAPPGDDHVGINVFAAAQQAQAERVATFLHAEIGNKPVSLQLLGLEA</sequence>
<gene>
    <name evidence="1" type="ORF">RAS12_30850</name>
</gene>
<dbReference type="EMBL" id="CP132977">
    <property type="protein sequence ID" value="WMD24033.1"/>
    <property type="molecule type" value="Genomic_DNA"/>
</dbReference>
<reference evidence="1 2" key="1">
    <citation type="submission" date="2023-08" db="EMBL/GenBank/DDBJ databases">
        <title>Achromobacter seleniivolatilans sp. nov., isolated from seleniferous soil.</title>
        <authorList>
            <person name="Zhang S."/>
            <person name="Li K."/>
            <person name="Peng J."/>
            <person name="Zhao Q."/>
            <person name="Wang H."/>
            <person name="Guo Y."/>
        </authorList>
    </citation>
    <scope>NUCLEOTIDE SEQUENCE [LARGE SCALE GENOMIC DNA]</scope>
    <source>
        <strain evidence="1 2">R39</strain>
        <plasmid evidence="1 2">unnamed</plasmid>
    </source>
</reference>
<organism evidence="1 2">
    <name type="scientific">Achromobacter seleniivolatilans</name>
    <dbReference type="NCBI Taxonomy" id="3047478"/>
    <lineage>
        <taxon>Bacteria</taxon>
        <taxon>Pseudomonadati</taxon>
        <taxon>Pseudomonadota</taxon>
        <taxon>Betaproteobacteria</taxon>
        <taxon>Burkholderiales</taxon>
        <taxon>Alcaligenaceae</taxon>
        <taxon>Achromobacter</taxon>
    </lineage>
</organism>
<evidence type="ECO:0008006" key="3">
    <source>
        <dbReference type="Google" id="ProtNLM"/>
    </source>
</evidence>
<proteinExistence type="predicted"/>
<dbReference type="Gene3D" id="1.25.40.10">
    <property type="entry name" value="Tetratricopeptide repeat domain"/>
    <property type="match status" value="1"/>
</dbReference>
<keyword evidence="2" id="KW-1185">Reference proteome</keyword>
<protein>
    <recommendedName>
        <fullName evidence="3">Tetratricopeptide repeat protein</fullName>
    </recommendedName>
</protein>
<evidence type="ECO:0000313" key="2">
    <source>
        <dbReference type="Proteomes" id="UP001234798"/>
    </source>
</evidence>
<dbReference type="InterPro" id="IPR011990">
    <property type="entry name" value="TPR-like_helical_dom_sf"/>
</dbReference>
<dbReference type="SUPFAM" id="SSF48452">
    <property type="entry name" value="TPR-like"/>
    <property type="match status" value="1"/>
</dbReference>
<dbReference type="Proteomes" id="UP001234798">
    <property type="component" value="Plasmid unnamed"/>
</dbReference>
<geneLocation type="plasmid" evidence="1 2">
    <name>unnamed</name>
</geneLocation>
<accession>A0ABY9MBQ6</accession>
<keyword evidence="1" id="KW-0614">Plasmid</keyword>